<reference evidence="3 4" key="1">
    <citation type="submission" date="2018-06" db="EMBL/GenBank/DDBJ databases">
        <title>Comparative genomics of Bradyrhizobium nodulating Arachidis hypogaea.</title>
        <authorList>
            <person name="Li Y."/>
        </authorList>
    </citation>
    <scope>NUCLEOTIDE SEQUENCE [LARGE SCALE GENOMIC DNA]</scope>
    <source>
        <strain evidence="3 4">CCBAU 051107</strain>
    </source>
</reference>
<evidence type="ECO:0008006" key="5">
    <source>
        <dbReference type="Google" id="ProtNLM"/>
    </source>
</evidence>
<dbReference type="AlphaFoldDB" id="A0AAE7NPI8"/>
<evidence type="ECO:0000313" key="3">
    <source>
        <dbReference type="EMBL" id="QOZ68717.1"/>
    </source>
</evidence>
<protein>
    <recommendedName>
        <fullName evidence="5">Pentapeptide MXKDX repeat protein</fullName>
    </recommendedName>
</protein>
<evidence type="ECO:0000256" key="2">
    <source>
        <dbReference type="SAM" id="SignalP"/>
    </source>
</evidence>
<organism evidence="3 4">
    <name type="scientific">Bradyrhizobium arachidis</name>
    <dbReference type="NCBI Taxonomy" id="858423"/>
    <lineage>
        <taxon>Bacteria</taxon>
        <taxon>Pseudomonadati</taxon>
        <taxon>Pseudomonadota</taxon>
        <taxon>Alphaproteobacteria</taxon>
        <taxon>Hyphomicrobiales</taxon>
        <taxon>Nitrobacteraceae</taxon>
        <taxon>Bradyrhizobium</taxon>
    </lineage>
</organism>
<feature type="signal peptide" evidence="2">
    <location>
        <begin position="1"/>
        <end position="21"/>
    </location>
</feature>
<feature type="compositionally biased region" description="Basic and acidic residues" evidence="1">
    <location>
        <begin position="61"/>
        <end position="76"/>
    </location>
</feature>
<evidence type="ECO:0000256" key="1">
    <source>
        <dbReference type="SAM" id="MobiDB-lite"/>
    </source>
</evidence>
<dbReference type="KEGG" id="barh:WN72_22095"/>
<keyword evidence="2" id="KW-0732">Signal</keyword>
<dbReference type="EMBL" id="CP030050">
    <property type="protein sequence ID" value="QOZ68717.1"/>
    <property type="molecule type" value="Genomic_DNA"/>
</dbReference>
<gene>
    <name evidence="3" type="ORF">WN72_22095</name>
</gene>
<sequence>MPMKTLVAAIVFAAMSGPVIAQNTGPAPQTGMDRPENTNGATERGAMDTTGMNTNRVNPPETKDASRERRTGDKKK</sequence>
<proteinExistence type="predicted"/>
<feature type="chain" id="PRO_5041935788" description="Pentapeptide MXKDX repeat protein" evidence="2">
    <location>
        <begin position="22"/>
        <end position="76"/>
    </location>
</feature>
<accession>A0AAE7NPI8</accession>
<feature type="region of interest" description="Disordered" evidence="1">
    <location>
        <begin position="20"/>
        <end position="76"/>
    </location>
</feature>
<evidence type="ECO:0000313" key="4">
    <source>
        <dbReference type="Proteomes" id="UP000594015"/>
    </source>
</evidence>
<dbReference type="Proteomes" id="UP000594015">
    <property type="component" value="Chromosome"/>
</dbReference>
<name>A0AAE7NPI8_9BRAD</name>